<organism evidence="1 2">
    <name type="scientific">Exidia glandulosa HHB12029</name>
    <dbReference type="NCBI Taxonomy" id="1314781"/>
    <lineage>
        <taxon>Eukaryota</taxon>
        <taxon>Fungi</taxon>
        <taxon>Dikarya</taxon>
        <taxon>Basidiomycota</taxon>
        <taxon>Agaricomycotina</taxon>
        <taxon>Agaricomycetes</taxon>
        <taxon>Auriculariales</taxon>
        <taxon>Exidiaceae</taxon>
        <taxon>Exidia</taxon>
    </lineage>
</organism>
<protein>
    <submittedName>
        <fullName evidence="1">Uncharacterized protein</fullName>
    </submittedName>
</protein>
<proteinExistence type="predicted"/>
<sequence length="102" mass="11337">MPELPEEWSSGVVRCLKEMDADDESQLCWVLLLAFSLAVLGEGATGALHKLPLLVKMEIIAVIPPTAHSATIVEFTLEVIEEAIQEMWEGKRKILSLQHGWV</sequence>
<evidence type="ECO:0000313" key="1">
    <source>
        <dbReference type="EMBL" id="KZV90596.1"/>
    </source>
</evidence>
<accession>A0A165GJ39</accession>
<name>A0A165GJ39_EXIGL</name>
<evidence type="ECO:0000313" key="2">
    <source>
        <dbReference type="Proteomes" id="UP000077266"/>
    </source>
</evidence>
<feature type="non-terminal residue" evidence="1">
    <location>
        <position position="102"/>
    </location>
</feature>
<dbReference type="EMBL" id="KV426045">
    <property type="protein sequence ID" value="KZV90596.1"/>
    <property type="molecule type" value="Genomic_DNA"/>
</dbReference>
<reference evidence="1 2" key="1">
    <citation type="journal article" date="2016" name="Mol. Biol. Evol.">
        <title>Comparative Genomics of Early-Diverging Mushroom-Forming Fungi Provides Insights into the Origins of Lignocellulose Decay Capabilities.</title>
        <authorList>
            <person name="Nagy L.G."/>
            <person name="Riley R."/>
            <person name="Tritt A."/>
            <person name="Adam C."/>
            <person name="Daum C."/>
            <person name="Floudas D."/>
            <person name="Sun H."/>
            <person name="Yadav J.S."/>
            <person name="Pangilinan J."/>
            <person name="Larsson K.H."/>
            <person name="Matsuura K."/>
            <person name="Barry K."/>
            <person name="Labutti K."/>
            <person name="Kuo R."/>
            <person name="Ohm R.A."/>
            <person name="Bhattacharya S.S."/>
            <person name="Shirouzu T."/>
            <person name="Yoshinaga Y."/>
            <person name="Martin F.M."/>
            <person name="Grigoriev I.V."/>
            <person name="Hibbett D.S."/>
        </authorList>
    </citation>
    <scope>NUCLEOTIDE SEQUENCE [LARGE SCALE GENOMIC DNA]</scope>
    <source>
        <strain evidence="1 2">HHB12029</strain>
    </source>
</reference>
<dbReference type="Proteomes" id="UP000077266">
    <property type="component" value="Unassembled WGS sequence"/>
</dbReference>
<gene>
    <name evidence="1" type="ORF">EXIGLDRAFT_720198</name>
</gene>
<dbReference type="InParanoid" id="A0A165GJ39"/>
<dbReference type="AlphaFoldDB" id="A0A165GJ39"/>
<dbReference type="OrthoDB" id="3263016at2759"/>
<keyword evidence="2" id="KW-1185">Reference proteome</keyword>